<evidence type="ECO:0000256" key="2">
    <source>
        <dbReference type="SAM" id="Phobius"/>
    </source>
</evidence>
<name>I4EDR9_9BACT</name>
<evidence type="ECO:0000256" key="1">
    <source>
        <dbReference type="SAM" id="MobiDB-lite"/>
    </source>
</evidence>
<keyword evidence="2" id="KW-1133">Transmembrane helix</keyword>
<sequence length="154" mass="16696">MISRKEIVVGDRNMNTYSPRIASRTAVIAVSVLLMLLVASSILIIKQAQASTEGGVIGALQGPNVKHRSTIGLIPFEQSEMRVMRGTKDANGNCRFSGSRLYAPPGDNRIRAERLVAVNPDTCEYQVERGIVSHLPGDPPGETHAYHGNESEGR</sequence>
<keyword evidence="4" id="KW-1185">Reference proteome</keyword>
<reference evidence="3 4" key="1">
    <citation type="journal article" date="2012" name="ISME J.">
        <title>Nitrification expanded: discovery, physiology and genomics of a nitrite-oxidizing bacterium from the phylum Chloroflexi.</title>
        <authorList>
            <person name="Sorokin D.Y."/>
            <person name="Lucker S."/>
            <person name="Vejmelkova D."/>
            <person name="Kostrikina N.A."/>
            <person name="Kleerebezem R."/>
            <person name="Rijpstra W.I."/>
            <person name="Damste J.S."/>
            <person name="Le Paslier D."/>
            <person name="Muyzer G."/>
            <person name="Wagner M."/>
            <person name="van Loosdrecht M.C."/>
            <person name="Daims H."/>
        </authorList>
    </citation>
    <scope>NUCLEOTIDE SEQUENCE [LARGE SCALE GENOMIC DNA]</scope>
    <source>
        <strain evidence="4">none</strain>
    </source>
</reference>
<evidence type="ECO:0000313" key="3">
    <source>
        <dbReference type="EMBL" id="CCF82831.1"/>
    </source>
</evidence>
<evidence type="ECO:0000313" key="4">
    <source>
        <dbReference type="Proteomes" id="UP000004221"/>
    </source>
</evidence>
<feature type="region of interest" description="Disordered" evidence="1">
    <location>
        <begin position="133"/>
        <end position="154"/>
    </location>
</feature>
<comment type="caution">
    <text evidence="3">The sequence shown here is derived from an EMBL/GenBank/DDBJ whole genome shotgun (WGS) entry which is preliminary data.</text>
</comment>
<dbReference type="Proteomes" id="UP000004221">
    <property type="component" value="Unassembled WGS sequence"/>
</dbReference>
<gene>
    <name evidence="3" type="ORF">NITHO_1590022</name>
</gene>
<dbReference type="AlphaFoldDB" id="I4EDR9"/>
<accession>I4EDR9</accession>
<keyword evidence="2" id="KW-0472">Membrane</keyword>
<protein>
    <submittedName>
        <fullName evidence="3">Uncharacterized protein</fullName>
    </submittedName>
</protein>
<organism evidence="3 4">
    <name type="scientific">Nitrolancea hollandica Lb</name>
    <dbReference type="NCBI Taxonomy" id="1129897"/>
    <lineage>
        <taxon>Bacteria</taxon>
        <taxon>Pseudomonadati</taxon>
        <taxon>Thermomicrobiota</taxon>
        <taxon>Thermomicrobia</taxon>
        <taxon>Sphaerobacterales</taxon>
        <taxon>Sphaerobacterineae</taxon>
        <taxon>Sphaerobacteraceae</taxon>
        <taxon>Nitrolancea</taxon>
    </lineage>
</organism>
<feature type="transmembrane region" description="Helical" evidence="2">
    <location>
        <begin position="21"/>
        <end position="45"/>
    </location>
</feature>
<proteinExistence type="predicted"/>
<feature type="compositionally biased region" description="Basic and acidic residues" evidence="1">
    <location>
        <begin position="144"/>
        <end position="154"/>
    </location>
</feature>
<keyword evidence="2" id="KW-0812">Transmembrane</keyword>
<dbReference type="EMBL" id="CAGS01000067">
    <property type="protein sequence ID" value="CCF82831.1"/>
    <property type="molecule type" value="Genomic_DNA"/>
</dbReference>